<keyword evidence="2" id="KW-1185">Reference proteome</keyword>
<protein>
    <submittedName>
        <fullName evidence="1">Uncharacterized protein</fullName>
    </submittedName>
</protein>
<accession>A0ACC2TBN9</accession>
<sequence>MARQRQNQNTVNSRIHNTHCCPPTPNQSSCTDVLVSHLEATEDAADATNKLVDKSTSVKLQDSEILAVNNQVKSQINGTSQLSTNHQQNSPAQTKSPRSQSSLPKLLPITSQRPLPNSWDTKGSPKVGSSIFQGFQFIHHLSRSQTRRLEYHPRPTPMDYQPGPDPGMAGIPYYSPAPPLPQPYNYSRAGMVILTILSLAKVVVPNLGAYCPSAAGLLYLTCSAPFLYWVLMMCYLDGLSTPLVPWYMTTASHDSLALKIKKVRKENIGNKELFRGKQPKTRGIQLISKAISKYKEPKT</sequence>
<comment type="caution">
    <text evidence="1">The sequence shown here is derived from an EMBL/GenBank/DDBJ whole genome shotgun (WGS) entry which is preliminary data.</text>
</comment>
<name>A0ACC2TBN9_9FUNG</name>
<dbReference type="Proteomes" id="UP001165960">
    <property type="component" value="Unassembled WGS sequence"/>
</dbReference>
<reference evidence="1" key="1">
    <citation type="submission" date="2022-04" db="EMBL/GenBank/DDBJ databases">
        <title>Genome of the entomopathogenic fungus Entomophthora muscae.</title>
        <authorList>
            <person name="Elya C."/>
            <person name="Lovett B.R."/>
            <person name="Lee E."/>
            <person name="Macias A.M."/>
            <person name="Hajek A.E."/>
            <person name="De Bivort B.L."/>
            <person name="Kasson M.T."/>
            <person name="De Fine Licht H.H."/>
            <person name="Stajich J.E."/>
        </authorList>
    </citation>
    <scope>NUCLEOTIDE SEQUENCE</scope>
    <source>
        <strain evidence="1">Berkeley</strain>
    </source>
</reference>
<evidence type="ECO:0000313" key="2">
    <source>
        <dbReference type="Proteomes" id="UP001165960"/>
    </source>
</evidence>
<gene>
    <name evidence="1" type="ORF">DSO57_1032923</name>
</gene>
<proteinExistence type="predicted"/>
<organism evidence="1 2">
    <name type="scientific">Entomophthora muscae</name>
    <dbReference type="NCBI Taxonomy" id="34485"/>
    <lineage>
        <taxon>Eukaryota</taxon>
        <taxon>Fungi</taxon>
        <taxon>Fungi incertae sedis</taxon>
        <taxon>Zoopagomycota</taxon>
        <taxon>Entomophthoromycotina</taxon>
        <taxon>Entomophthoromycetes</taxon>
        <taxon>Entomophthorales</taxon>
        <taxon>Entomophthoraceae</taxon>
        <taxon>Entomophthora</taxon>
    </lineage>
</organism>
<dbReference type="EMBL" id="QTSX02003092">
    <property type="protein sequence ID" value="KAJ9071871.1"/>
    <property type="molecule type" value="Genomic_DNA"/>
</dbReference>
<evidence type="ECO:0000313" key="1">
    <source>
        <dbReference type="EMBL" id="KAJ9071871.1"/>
    </source>
</evidence>